<protein>
    <recommendedName>
        <fullName evidence="9">Cytochrome b561 domain-containing protein</fullName>
    </recommendedName>
</protein>
<name>A0A5J9VMD6_9POAL</name>
<comment type="subcellular location">
    <subcellularLocation>
        <location evidence="1">Membrane</location>
    </subcellularLocation>
</comment>
<dbReference type="InterPro" id="IPR006593">
    <property type="entry name" value="Cyt_b561/ferric_Rdtase_TM"/>
</dbReference>
<evidence type="ECO:0000256" key="4">
    <source>
        <dbReference type="ARBA" id="ARBA00022982"/>
    </source>
</evidence>
<accession>A0A5J9VMD6</accession>
<dbReference type="PANTHER" id="PTHR23130:SF154">
    <property type="entry name" value="OS01G0895200 PROTEIN"/>
    <property type="match status" value="1"/>
</dbReference>
<feature type="transmembrane region" description="Helical" evidence="8">
    <location>
        <begin position="240"/>
        <end position="260"/>
    </location>
</feature>
<keyword evidence="4" id="KW-0249">Electron transport</keyword>
<dbReference type="CDD" id="cd08760">
    <property type="entry name" value="Cyt_b561_FRRS1_like"/>
    <property type="match status" value="1"/>
</dbReference>
<reference evidence="10 11" key="1">
    <citation type="journal article" date="2019" name="Sci. Rep.">
        <title>A high-quality genome of Eragrostis curvula grass provides insights into Poaceae evolution and supports new strategies to enhance forage quality.</title>
        <authorList>
            <person name="Carballo J."/>
            <person name="Santos B.A.C.M."/>
            <person name="Zappacosta D."/>
            <person name="Garbus I."/>
            <person name="Selva J.P."/>
            <person name="Gallo C.A."/>
            <person name="Diaz A."/>
            <person name="Albertini E."/>
            <person name="Caccamo M."/>
            <person name="Echenique V."/>
        </authorList>
    </citation>
    <scope>NUCLEOTIDE SEQUENCE [LARGE SCALE GENOMIC DNA]</scope>
    <source>
        <strain evidence="11">cv. Victoria</strain>
        <tissue evidence="10">Leaf</tissue>
    </source>
</reference>
<evidence type="ECO:0000313" key="11">
    <source>
        <dbReference type="Proteomes" id="UP000324897"/>
    </source>
</evidence>
<keyword evidence="2" id="KW-0813">Transport</keyword>
<evidence type="ECO:0000256" key="2">
    <source>
        <dbReference type="ARBA" id="ARBA00022448"/>
    </source>
</evidence>
<feature type="compositionally biased region" description="Gly residues" evidence="7">
    <location>
        <begin position="165"/>
        <end position="179"/>
    </location>
</feature>
<dbReference type="GO" id="GO:0016020">
    <property type="term" value="C:membrane"/>
    <property type="evidence" value="ECO:0007669"/>
    <property type="project" value="UniProtKB-SubCell"/>
</dbReference>
<evidence type="ECO:0000256" key="1">
    <source>
        <dbReference type="ARBA" id="ARBA00004370"/>
    </source>
</evidence>
<evidence type="ECO:0000256" key="5">
    <source>
        <dbReference type="ARBA" id="ARBA00022989"/>
    </source>
</evidence>
<keyword evidence="6 8" id="KW-0472">Membrane</keyword>
<dbReference type="PANTHER" id="PTHR23130">
    <property type="entry name" value="CYTOCHROME B561 AND DOMON DOMAIN-CONTAINING PROTEIN"/>
    <property type="match status" value="1"/>
</dbReference>
<sequence length="383" mass="40706">MALARLHPERISLFLFSRNVHTRVPDINIGRARRLLAVRFGKASTATANNVWSFDRAVGAGHRRVHLDRLLADGADGGEQRRGRVGDAGGRGVGEAVLLGRDELQGLPAGPGHRADARVEGVRLYLAFQIAGQRSRTSSTLWGPPVACRVPTGHDGRHHHISLSGGSGGGSPATGGGGDGDGDGDDDGGENGEGKGKKSKRSGEGNSDGGDGKRETKHASASSSGTSVGGGLSAKRRHGVLALLSWGATIPIGVALARFLKRLDPLWFCAHVAAQGLGSALGVAAIVAGFKLDDDDEGPVAHSRRRRRAGLRLMALLARPAKETKARRYWNWYHHNVGRAAVVNVFYGLKLASERQEWSYVYGIIVGVFAVACLGEEEWRRRQ</sequence>
<keyword evidence="3 8" id="KW-0812">Transmembrane</keyword>
<proteinExistence type="predicted"/>
<dbReference type="EMBL" id="RWGY01000009">
    <property type="protein sequence ID" value="TVU36200.1"/>
    <property type="molecule type" value="Genomic_DNA"/>
</dbReference>
<feature type="transmembrane region" description="Helical" evidence="8">
    <location>
        <begin position="358"/>
        <end position="375"/>
    </location>
</feature>
<dbReference type="AlphaFoldDB" id="A0A5J9VMD6"/>
<dbReference type="Gene3D" id="1.20.120.1770">
    <property type="match status" value="1"/>
</dbReference>
<evidence type="ECO:0000256" key="8">
    <source>
        <dbReference type="SAM" id="Phobius"/>
    </source>
</evidence>
<evidence type="ECO:0000256" key="7">
    <source>
        <dbReference type="SAM" id="MobiDB-lite"/>
    </source>
</evidence>
<dbReference type="SMART" id="SM00665">
    <property type="entry name" value="B561"/>
    <property type="match status" value="1"/>
</dbReference>
<evidence type="ECO:0000259" key="9">
    <source>
        <dbReference type="SMART" id="SM00665"/>
    </source>
</evidence>
<dbReference type="Gramene" id="TVU36200">
    <property type="protein sequence ID" value="TVU36200"/>
    <property type="gene ID" value="EJB05_18123"/>
</dbReference>
<gene>
    <name evidence="10" type="ORF">EJB05_18123</name>
</gene>
<comment type="caution">
    <text evidence="10">The sequence shown here is derived from an EMBL/GenBank/DDBJ whole genome shotgun (WGS) entry which is preliminary data.</text>
</comment>
<feature type="transmembrane region" description="Helical" evidence="8">
    <location>
        <begin position="267"/>
        <end position="290"/>
    </location>
</feature>
<evidence type="ECO:0000256" key="6">
    <source>
        <dbReference type="ARBA" id="ARBA00023136"/>
    </source>
</evidence>
<keyword evidence="11" id="KW-1185">Reference proteome</keyword>
<feature type="region of interest" description="Disordered" evidence="7">
    <location>
        <begin position="151"/>
        <end position="233"/>
    </location>
</feature>
<dbReference type="Proteomes" id="UP000324897">
    <property type="component" value="Unassembled WGS sequence"/>
</dbReference>
<dbReference type="OrthoDB" id="19261at2759"/>
<feature type="domain" description="Cytochrome b561" evidence="9">
    <location>
        <begin position="237"/>
        <end position="349"/>
    </location>
</feature>
<feature type="non-terminal residue" evidence="10">
    <location>
        <position position="1"/>
    </location>
</feature>
<evidence type="ECO:0000256" key="3">
    <source>
        <dbReference type="ARBA" id="ARBA00022692"/>
    </source>
</evidence>
<keyword evidence="5 8" id="KW-1133">Transmembrane helix</keyword>
<evidence type="ECO:0000313" key="10">
    <source>
        <dbReference type="EMBL" id="TVU36200.1"/>
    </source>
</evidence>
<feature type="compositionally biased region" description="Acidic residues" evidence="7">
    <location>
        <begin position="180"/>
        <end position="190"/>
    </location>
</feature>
<organism evidence="10 11">
    <name type="scientific">Eragrostis curvula</name>
    <name type="common">weeping love grass</name>
    <dbReference type="NCBI Taxonomy" id="38414"/>
    <lineage>
        <taxon>Eukaryota</taxon>
        <taxon>Viridiplantae</taxon>
        <taxon>Streptophyta</taxon>
        <taxon>Embryophyta</taxon>
        <taxon>Tracheophyta</taxon>
        <taxon>Spermatophyta</taxon>
        <taxon>Magnoliopsida</taxon>
        <taxon>Liliopsida</taxon>
        <taxon>Poales</taxon>
        <taxon>Poaceae</taxon>
        <taxon>PACMAD clade</taxon>
        <taxon>Chloridoideae</taxon>
        <taxon>Eragrostideae</taxon>
        <taxon>Eragrostidinae</taxon>
        <taxon>Eragrostis</taxon>
    </lineage>
</organism>